<accession>A0A1S2XB67</accession>
<evidence type="ECO:0000256" key="2">
    <source>
        <dbReference type="ARBA" id="ARBA00022679"/>
    </source>
</evidence>
<dbReference type="PaxDb" id="3827-XP_004485524.1"/>
<dbReference type="OrthoDB" id="671439at2759"/>
<reference evidence="4" key="1">
    <citation type="journal article" date="2013" name="Nat. Biotechnol.">
        <title>Draft genome sequence of chickpea (Cicer arietinum) provides a resource for trait improvement.</title>
        <authorList>
            <person name="Varshney R.K."/>
            <person name="Song C."/>
            <person name="Saxena R.K."/>
            <person name="Azam S."/>
            <person name="Yu S."/>
            <person name="Sharpe A.G."/>
            <person name="Cannon S."/>
            <person name="Baek J."/>
            <person name="Rosen B.D."/>
            <person name="Tar'an B."/>
            <person name="Millan T."/>
            <person name="Zhang X."/>
            <person name="Ramsay L.D."/>
            <person name="Iwata A."/>
            <person name="Wang Y."/>
            <person name="Nelson W."/>
            <person name="Farmer A.D."/>
            <person name="Gaur P.M."/>
            <person name="Soderlund C."/>
            <person name="Penmetsa R.V."/>
            <person name="Xu C."/>
            <person name="Bharti A.K."/>
            <person name="He W."/>
            <person name="Winter P."/>
            <person name="Zhao S."/>
            <person name="Hane J.K."/>
            <person name="Carrasquilla-Garcia N."/>
            <person name="Condie J.A."/>
            <person name="Upadhyaya H.D."/>
            <person name="Luo M.C."/>
            <person name="Thudi M."/>
            <person name="Gowda C.L."/>
            <person name="Singh N.P."/>
            <person name="Lichtenzveig J."/>
            <person name="Gali K.K."/>
            <person name="Rubio J."/>
            <person name="Nadarajan N."/>
            <person name="Dolezel J."/>
            <person name="Bansal K.C."/>
            <person name="Xu X."/>
            <person name="Edwards D."/>
            <person name="Zhang G."/>
            <person name="Kahl G."/>
            <person name="Gil J."/>
            <person name="Singh K.B."/>
            <person name="Datta S.K."/>
            <person name="Jackson S.A."/>
            <person name="Wang J."/>
            <person name="Cook D.R."/>
        </authorList>
    </citation>
    <scope>NUCLEOTIDE SEQUENCE [LARGE SCALE GENOMIC DNA]</scope>
    <source>
        <strain evidence="4">cv. CDC Frontier</strain>
    </source>
</reference>
<dbReference type="AlphaFoldDB" id="A0A1S2XB67"/>
<dbReference type="PANTHER" id="PTHR31623">
    <property type="entry name" value="F21J9.9"/>
    <property type="match status" value="1"/>
</dbReference>
<name>A0A1S2XB67_CICAR</name>
<comment type="similarity">
    <text evidence="1">Belongs to the plant acyltransferase family.</text>
</comment>
<evidence type="ECO:0000256" key="1">
    <source>
        <dbReference type="ARBA" id="ARBA00009861"/>
    </source>
</evidence>
<dbReference type="Gene3D" id="3.30.559.10">
    <property type="entry name" value="Chloramphenicol acetyltransferase-like domain"/>
    <property type="match status" value="2"/>
</dbReference>
<dbReference type="PANTHER" id="PTHR31623:SF19">
    <property type="entry name" value="VINORINE SYNTHASE-RELATED"/>
    <property type="match status" value="1"/>
</dbReference>
<evidence type="ECO:0000256" key="3">
    <source>
        <dbReference type="ARBA" id="ARBA00023315"/>
    </source>
</evidence>
<keyword evidence="3" id="KW-0012">Acyltransferase</keyword>
<keyword evidence="4" id="KW-1185">Reference proteome</keyword>
<dbReference type="InterPro" id="IPR023213">
    <property type="entry name" value="CAT-like_dom_sf"/>
</dbReference>
<dbReference type="RefSeq" id="XP_004485524.2">
    <property type="nucleotide sequence ID" value="XM_004485467.3"/>
</dbReference>
<reference evidence="5" key="2">
    <citation type="submission" date="2025-08" db="UniProtKB">
        <authorList>
            <consortium name="RefSeq"/>
        </authorList>
    </citation>
    <scope>IDENTIFICATION</scope>
    <source>
        <tissue evidence="5">Etiolated seedlings</tissue>
    </source>
</reference>
<proteinExistence type="inferred from homology"/>
<protein>
    <submittedName>
        <fullName evidence="5">BAHD acyltransferase BIA1-like</fullName>
    </submittedName>
</protein>
<keyword evidence="2" id="KW-0808">Transferase</keyword>
<gene>
    <name evidence="5" type="primary">LOC101497773</name>
</gene>
<dbReference type="KEGG" id="cam:101497773"/>
<evidence type="ECO:0000313" key="4">
    <source>
        <dbReference type="Proteomes" id="UP000087171"/>
    </source>
</evidence>
<sequence length="456" mass="51952">MKDNQVTVNTTKMMKQNERTSSSNCEVKLETLNRVLIKPSKPTPPNLQTFKLSLLDQLSPNFHGNTTFFYPNYNNINHSSHFLEKSKLLQNSLSQTLTLFYPLAGNLQDAATINCNDGGVFFIESQTNTTLSEILTNPDFDTFECFLPSTDEKQILNLLLIRFTLFDCGSTAITVSLTHKIADFNTLITFLKTWTAVCGGDTKILPDLTTAVNLFPPREFPAISASVKTSNKKITSRRFIFEASKIEELKTRVKRTVEFNPTRVEVVLALIWKCALSTTATKTTSFFKHSILLQAVNLRTRMEPTIPENAVGNLIWPFSVTVEDECHVAIDEMVKRMRKGMREFIESKVERFKEEGWFEFVMESLKERVKINEGSLVIYRSSSWCNFPLLENDFGWGKPVWSCSVNKVVSNTIALMDTKDGCGVEAFVTLDEDHMEFFQQDQELLNYAMLNPRIII</sequence>
<dbReference type="Proteomes" id="UP000087171">
    <property type="component" value="Chromosome Ca1"/>
</dbReference>
<evidence type="ECO:0000313" key="5">
    <source>
        <dbReference type="RefSeq" id="XP_004485524.2"/>
    </source>
</evidence>
<organism evidence="4 5">
    <name type="scientific">Cicer arietinum</name>
    <name type="common">Chickpea</name>
    <name type="synonym">Garbanzo</name>
    <dbReference type="NCBI Taxonomy" id="3827"/>
    <lineage>
        <taxon>Eukaryota</taxon>
        <taxon>Viridiplantae</taxon>
        <taxon>Streptophyta</taxon>
        <taxon>Embryophyta</taxon>
        <taxon>Tracheophyta</taxon>
        <taxon>Spermatophyta</taxon>
        <taxon>Magnoliopsida</taxon>
        <taxon>eudicotyledons</taxon>
        <taxon>Gunneridae</taxon>
        <taxon>Pentapetalae</taxon>
        <taxon>rosids</taxon>
        <taxon>fabids</taxon>
        <taxon>Fabales</taxon>
        <taxon>Fabaceae</taxon>
        <taxon>Papilionoideae</taxon>
        <taxon>50 kb inversion clade</taxon>
        <taxon>NPAAA clade</taxon>
        <taxon>Hologalegina</taxon>
        <taxon>IRL clade</taxon>
        <taxon>Cicereae</taxon>
        <taxon>Cicer</taxon>
    </lineage>
</organism>
<dbReference type="GeneID" id="101497773"/>
<dbReference type="Pfam" id="PF02458">
    <property type="entry name" value="Transferase"/>
    <property type="match status" value="1"/>
</dbReference>
<dbReference type="eggNOG" id="ENOG502QQQA">
    <property type="taxonomic scope" value="Eukaryota"/>
</dbReference>
<dbReference type="GO" id="GO:0016746">
    <property type="term" value="F:acyltransferase activity"/>
    <property type="evidence" value="ECO:0007669"/>
    <property type="project" value="UniProtKB-KW"/>
</dbReference>